<dbReference type="InterPro" id="IPR005064">
    <property type="entry name" value="BUG"/>
</dbReference>
<reference evidence="3 4" key="1">
    <citation type="submission" date="2020-02" db="EMBL/GenBank/DDBJ databases">
        <title>Ideonella bacterium strain TBM-1.</title>
        <authorList>
            <person name="Chen W.-M."/>
        </authorList>
    </citation>
    <scope>NUCLEOTIDE SEQUENCE [LARGE SCALE GENOMIC DNA]</scope>
    <source>
        <strain evidence="3 4">TBM-1</strain>
    </source>
</reference>
<organism evidence="3 4">
    <name type="scientific">Ideonella livida</name>
    <dbReference type="NCBI Taxonomy" id="2707176"/>
    <lineage>
        <taxon>Bacteria</taxon>
        <taxon>Pseudomonadati</taxon>
        <taxon>Pseudomonadota</taxon>
        <taxon>Betaproteobacteria</taxon>
        <taxon>Burkholderiales</taxon>
        <taxon>Sphaerotilaceae</taxon>
        <taxon>Ideonella</taxon>
    </lineage>
</organism>
<dbReference type="AlphaFoldDB" id="A0A7C9TJ44"/>
<accession>A0A7C9TJ44</accession>
<keyword evidence="2" id="KW-0732">Signal</keyword>
<dbReference type="PANTHER" id="PTHR42928">
    <property type="entry name" value="TRICARBOXYLATE-BINDING PROTEIN"/>
    <property type="match status" value="1"/>
</dbReference>
<dbReference type="EMBL" id="JAAGOH010000003">
    <property type="protein sequence ID" value="NDY90345.1"/>
    <property type="molecule type" value="Genomic_DNA"/>
</dbReference>
<comment type="similarity">
    <text evidence="1">Belongs to the UPF0065 (bug) family.</text>
</comment>
<dbReference type="Pfam" id="PF03401">
    <property type="entry name" value="TctC"/>
    <property type="match status" value="1"/>
</dbReference>
<dbReference type="RefSeq" id="WP_163456200.1">
    <property type="nucleotide sequence ID" value="NZ_JAAGOH010000003.1"/>
</dbReference>
<protein>
    <submittedName>
        <fullName evidence="3">Tripartite tricarboxylate transporter substrate binding protein</fullName>
    </submittedName>
</protein>
<dbReference type="InterPro" id="IPR042100">
    <property type="entry name" value="Bug_dom1"/>
</dbReference>
<dbReference type="InterPro" id="IPR006311">
    <property type="entry name" value="TAT_signal"/>
</dbReference>
<evidence type="ECO:0000256" key="1">
    <source>
        <dbReference type="ARBA" id="ARBA00006987"/>
    </source>
</evidence>
<dbReference type="Gene3D" id="3.40.190.10">
    <property type="entry name" value="Periplasmic binding protein-like II"/>
    <property type="match status" value="1"/>
</dbReference>
<evidence type="ECO:0000313" key="4">
    <source>
        <dbReference type="Proteomes" id="UP000484255"/>
    </source>
</evidence>
<evidence type="ECO:0000256" key="2">
    <source>
        <dbReference type="SAM" id="SignalP"/>
    </source>
</evidence>
<dbReference type="Proteomes" id="UP000484255">
    <property type="component" value="Unassembled WGS sequence"/>
</dbReference>
<feature type="chain" id="PRO_5028956628" evidence="2">
    <location>
        <begin position="36"/>
        <end position="344"/>
    </location>
</feature>
<gene>
    <name evidence="3" type="ORF">G3A44_03945</name>
</gene>
<dbReference type="SUPFAM" id="SSF53850">
    <property type="entry name" value="Periplasmic binding protein-like II"/>
    <property type="match status" value="1"/>
</dbReference>
<proteinExistence type="inferred from homology"/>
<comment type="caution">
    <text evidence="3">The sequence shown here is derived from an EMBL/GenBank/DDBJ whole genome shotgun (WGS) entry which is preliminary data.</text>
</comment>
<name>A0A7C9TJ44_9BURK</name>
<evidence type="ECO:0000313" key="3">
    <source>
        <dbReference type="EMBL" id="NDY90345.1"/>
    </source>
</evidence>
<sequence>MNTLSRIVAPADPARRRLAVSAALASAALSLGLAAAGGLAPGAARAQAWPAKPVRLIVPAAAGSAPDVIARLLADRLGAAWGQTVIVDNRPGAGGIPGMSALARSANDGYTLGFVPAAMGTITPLVYKNPQFNPDTDLSAVATVGTSPLMLVTHANSSVNTLADLEKLARANPGKVNFAAPQPNSLPHLAGELVSKLGNMNLFTVPYPGPPAAVTAVIAGDAIVTADGIPGVLQHVKSGRLRALGVTSAQRLPGLDVPAVAEQYPGFDVVGWFQLLVPAGTPSAVGERVNTDLNAITRLPEVVAKLAELGVYPRQDSPVAAREFFASQQKVARRLVAELGIKPQ</sequence>
<dbReference type="PIRSF" id="PIRSF017082">
    <property type="entry name" value="YflP"/>
    <property type="match status" value="1"/>
</dbReference>
<dbReference type="PROSITE" id="PS51318">
    <property type="entry name" value="TAT"/>
    <property type="match status" value="1"/>
</dbReference>
<dbReference type="Gene3D" id="3.40.190.150">
    <property type="entry name" value="Bordetella uptake gene, domain 1"/>
    <property type="match status" value="1"/>
</dbReference>
<feature type="signal peptide" evidence="2">
    <location>
        <begin position="1"/>
        <end position="35"/>
    </location>
</feature>
<dbReference type="PANTHER" id="PTHR42928:SF5">
    <property type="entry name" value="BLR1237 PROTEIN"/>
    <property type="match status" value="1"/>
</dbReference>
<keyword evidence="4" id="KW-1185">Reference proteome</keyword>